<dbReference type="InterPro" id="IPR011333">
    <property type="entry name" value="SKP1/BTB/POZ_sf"/>
</dbReference>
<dbReference type="Proteomes" id="UP000799424">
    <property type="component" value="Unassembled WGS sequence"/>
</dbReference>
<evidence type="ECO:0000313" key="3">
    <source>
        <dbReference type="Proteomes" id="UP000799424"/>
    </source>
</evidence>
<feature type="domain" description="BTB" evidence="1">
    <location>
        <begin position="23"/>
        <end position="88"/>
    </location>
</feature>
<dbReference type="OrthoDB" id="194443at2759"/>
<protein>
    <recommendedName>
        <fullName evidence="1">BTB domain-containing protein</fullName>
    </recommendedName>
</protein>
<dbReference type="InterPro" id="IPR000210">
    <property type="entry name" value="BTB/POZ_dom"/>
</dbReference>
<accession>A0A6A7AK58</accession>
<reference evidence="2" key="1">
    <citation type="journal article" date="2020" name="Stud. Mycol.">
        <title>101 Dothideomycetes genomes: a test case for predicting lifestyles and emergence of pathogens.</title>
        <authorList>
            <person name="Haridas S."/>
            <person name="Albert R."/>
            <person name="Binder M."/>
            <person name="Bloem J."/>
            <person name="Labutti K."/>
            <person name="Salamov A."/>
            <person name="Andreopoulos B."/>
            <person name="Baker S."/>
            <person name="Barry K."/>
            <person name="Bills G."/>
            <person name="Bluhm B."/>
            <person name="Cannon C."/>
            <person name="Castanera R."/>
            <person name="Culley D."/>
            <person name="Daum C."/>
            <person name="Ezra D."/>
            <person name="Gonzalez J."/>
            <person name="Henrissat B."/>
            <person name="Kuo A."/>
            <person name="Liang C."/>
            <person name="Lipzen A."/>
            <person name="Lutzoni F."/>
            <person name="Magnuson J."/>
            <person name="Mondo S."/>
            <person name="Nolan M."/>
            <person name="Ohm R."/>
            <person name="Pangilinan J."/>
            <person name="Park H.-J."/>
            <person name="Ramirez L."/>
            <person name="Alfaro M."/>
            <person name="Sun H."/>
            <person name="Tritt A."/>
            <person name="Yoshinaga Y."/>
            <person name="Zwiers L.-H."/>
            <person name="Turgeon B."/>
            <person name="Goodwin S."/>
            <person name="Spatafora J."/>
            <person name="Crous P."/>
            <person name="Grigoriev I."/>
        </authorList>
    </citation>
    <scope>NUCLEOTIDE SEQUENCE</scope>
    <source>
        <strain evidence="2">CBS 113818</strain>
    </source>
</reference>
<evidence type="ECO:0000313" key="2">
    <source>
        <dbReference type="EMBL" id="KAF2833616.1"/>
    </source>
</evidence>
<name>A0A6A7AK58_9PLEO</name>
<organism evidence="2 3">
    <name type="scientific">Ophiobolus disseminans</name>
    <dbReference type="NCBI Taxonomy" id="1469910"/>
    <lineage>
        <taxon>Eukaryota</taxon>
        <taxon>Fungi</taxon>
        <taxon>Dikarya</taxon>
        <taxon>Ascomycota</taxon>
        <taxon>Pezizomycotina</taxon>
        <taxon>Dothideomycetes</taxon>
        <taxon>Pleosporomycetidae</taxon>
        <taxon>Pleosporales</taxon>
        <taxon>Pleosporineae</taxon>
        <taxon>Phaeosphaeriaceae</taxon>
        <taxon>Ophiobolus</taxon>
    </lineage>
</organism>
<dbReference type="PROSITE" id="PS50097">
    <property type="entry name" value="BTB"/>
    <property type="match status" value="1"/>
</dbReference>
<dbReference type="AlphaFoldDB" id="A0A6A7AK58"/>
<dbReference type="SUPFAM" id="SSF54695">
    <property type="entry name" value="POZ domain"/>
    <property type="match status" value="1"/>
</dbReference>
<sequence length="251" mass="27876">MAKAQLADTYISPEQLTVTITGPTVSVSVGADLKIYRVHKALLIHHAPGFKMRRPNQSPGIVLLPAIETGVFNLLVHYLYIQTIPNEEGDAFLILIERQMDAGGFAPIWDVLWACISAYQFAQEISATGFGAAVNNHLVGEWPDGSCELNSGAKQSLLAKAFEGGRQGQVMQQFLIDDYCESDWDDGEGDEGELSANVRLRCMRRLKELVVQPQANSELRCYLEHVAEGERDACPKLHMRFDDSIRHGVFE</sequence>
<evidence type="ECO:0000259" key="1">
    <source>
        <dbReference type="PROSITE" id="PS50097"/>
    </source>
</evidence>
<keyword evidence="3" id="KW-1185">Reference proteome</keyword>
<proteinExistence type="predicted"/>
<dbReference type="EMBL" id="MU006216">
    <property type="protein sequence ID" value="KAF2833616.1"/>
    <property type="molecule type" value="Genomic_DNA"/>
</dbReference>
<gene>
    <name evidence="2" type="ORF">CC86DRAFT_400233</name>
</gene>